<organism evidence="3 4">
    <name type="scientific">Streptomyces griseoaurantiacus</name>
    <dbReference type="NCBI Taxonomy" id="68213"/>
    <lineage>
        <taxon>Bacteria</taxon>
        <taxon>Bacillati</taxon>
        <taxon>Actinomycetota</taxon>
        <taxon>Actinomycetes</taxon>
        <taxon>Kitasatosporales</taxon>
        <taxon>Streptomycetaceae</taxon>
        <taxon>Streptomyces</taxon>
        <taxon>Streptomyces aurantiacus group</taxon>
    </lineage>
</organism>
<keyword evidence="2" id="KW-0812">Transmembrane</keyword>
<dbReference type="EMBL" id="JACERG010000017">
    <property type="protein sequence ID" value="MBA5224533.1"/>
    <property type="molecule type" value="Genomic_DNA"/>
</dbReference>
<evidence type="ECO:0000313" key="3">
    <source>
        <dbReference type="EMBL" id="MBA5224533.1"/>
    </source>
</evidence>
<comment type="caution">
    <text evidence="3">The sequence shown here is derived from an EMBL/GenBank/DDBJ whole genome shotgun (WGS) entry which is preliminary data.</text>
</comment>
<feature type="compositionally biased region" description="Basic residues" evidence="1">
    <location>
        <begin position="148"/>
        <end position="159"/>
    </location>
</feature>
<keyword evidence="2" id="KW-0472">Membrane</keyword>
<sequence length="233" mass="24872">MTLRTDKVARAFDASTHVNNLTTLIKHTCGLIAAHAVLNLVHAVVPDSARGRSLRINAALPASCAAAMTVLFATAPQPREVADPLTEYAGSWQITAYGTVFLAYLTTALVSSRARSSGESRGTAGTCPECHQDANATPPQVSTANSTKKPKLPKLRARVRFSSPAPSETPRSSTRGFFVGAESGDVLLPFLVGMLLERRGFPARPAGSRRRSTELLVHALTHRPALFFLLVSV</sequence>
<evidence type="ECO:0000256" key="2">
    <source>
        <dbReference type="SAM" id="Phobius"/>
    </source>
</evidence>
<evidence type="ECO:0000313" key="4">
    <source>
        <dbReference type="Proteomes" id="UP000587608"/>
    </source>
</evidence>
<dbReference type="RefSeq" id="WP_191854036.1">
    <property type="nucleotide sequence ID" value="NZ_JACERG010000017.1"/>
</dbReference>
<feature type="compositionally biased region" description="Polar residues" evidence="1">
    <location>
        <begin position="164"/>
        <end position="174"/>
    </location>
</feature>
<accession>A0A7W2DWZ5</accession>
<dbReference type="Proteomes" id="UP000587608">
    <property type="component" value="Unassembled WGS sequence"/>
</dbReference>
<feature type="compositionally biased region" description="Low complexity" evidence="1">
    <location>
        <begin position="117"/>
        <end position="126"/>
    </location>
</feature>
<gene>
    <name evidence="3" type="ORF">H1X69_24475</name>
</gene>
<feature type="transmembrane region" description="Helical" evidence="2">
    <location>
        <begin position="94"/>
        <end position="111"/>
    </location>
</feature>
<dbReference type="AlphaFoldDB" id="A0A7W2DWZ5"/>
<feature type="region of interest" description="Disordered" evidence="1">
    <location>
        <begin position="117"/>
        <end position="174"/>
    </location>
</feature>
<feature type="compositionally biased region" description="Polar residues" evidence="1">
    <location>
        <begin position="134"/>
        <end position="147"/>
    </location>
</feature>
<proteinExistence type="predicted"/>
<evidence type="ECO:0000256" key="1">
    <source>
        <dbReference type="SAM" id="MobiDB-lite"/>
    </source>
</evidence>
<name>A0A7W2DWZ5_9ACTN</name>
<reference evidence="3 4" key="1">
    <citation type="submission" date="2020-07" db="EMBL/GenBank/DDBJ databases">
        <title>Differential regulation of undecylprodigiosin biosynthesis in the yeast-scavenging Streptomyces strain MBK6.</title>
        <authorList>
            <person name="Baral B."/>
            <person name="Siitonen V."/>
            <person name="Laughlin M."/>
            <person name="Yamada K."/>
            <person name="Ilomaeki M."/>
            <person name="Metsae-Ketelae M."/>
            <person name="Niemi J."/>
        </authorList>
    </citation>
    <scope>NUCLEOTIDE SEQUENCE [LARGE SCALE GENOMIC DNA]</scope>
    <source>
        <strain evidence="3 4">MBK6</strain>
    </source>
</reference>
<keyword evidence="2" id="KW-1133">Transmembrane helix</keyword>
<feature type="transmembrane region" description="Helical" evidence="2">
    <location>
        <begin position="56"/>
        <end position="74"/>
    </location>
</feature>
<protein>
    <submittedName>
        <fullName evidence="3">Uncharacterized protein</fullName>
    </submittedName>
</protein>